<dbReference type="SMART" id="SM00632">
    <property type="entry name" value="Aamy_C"/>
    <property type="match status" value="1"/>
</dbReference>
<evidence type="ECO:0000259" key="8">
    <source>
        <dbReference type="PROSITE" id="PS51166"/>
    </source>
</evidence>
<dbReference type="PANTHER" id="PTHR10357">
    <property type="entry name" value="ALPHA-AMYLASE FAMILY MEMBER"/>
    <property type="match status" value="1"/>
</dbReference>
<dbReference type="InterPro" id="IPR006048">
    <property type="entry name" value="A-amylase/branching_C"/>
</dbReference>
<organism evidence="9 10">
    <name type="scientific">Dokdonella immobilis</name>
    <dbReference type="NCBI Taxonomy" id="578942"/>
    <lineage>
        <taxon>Bacteria</taxon>
        <taxon>Pseudomonadati</taxon>
        <taxon>Pseudomonadota</taxon>
        <taxon>Gammaproteobacteria</taxon>
        <taxon>Lysobacterales</taxon>
        <taxon>Rhodanobacteraceae</taxon>
        <taxon>Dokdonella</taxon>
    </lineage>
</organism>
<dbReference type="GO" id="GO:2001070">
    <property type="term" value="F:starch binding"/>
    <property type="evidence" value="ECO:0007669"/>
    <property type="project" value="InterPro"/>
</dbReference>
<dbReference type="OrthoDB" id="9805159at2"/>
<dbReference type="Gene3D" id="2.60.40.1180">
    <property type="entry name" value="Golgi alpha-mannosidase II"/>
    <property type="match status" value="1"/>
</dbReference>
<keyword evidence="7" id="KW-1133">Transmembrane helix</keyword>
<evidence type="ECO:0000256" key="1">
    <source>
        <dbReference type="ARBA" id="ARBA00001913"/>
    </source>
</evidence>
<dbReference type="STRING" id="578942.SAMN05216289_10750"/>
<dbReference type="AlphaFoldDB" id="A0A1I4X152"/>
<evidence type="ECO:0000256" key="7">
    <source>
        <dbReference type="SAM" id="Phobius"/>
    </source>
</evidence>
<dbReference type="InterPro" id="IPR031319">
    <property type="entry name" value="A-amylase_C"/>
</dbReference>
<comment type="similarity">
    <text evidence="2 6">Belongs to the glycosyl hydrolase 13 family.</text>
</comment>
<dbReference type="InterPro" id="IPR013784">
    <property type="entry name" value="Carb-bd-like_fold"/>
</dbReference>
<keyword evidence="9" id="KW-0378">Hydrolase</keyword>
<keyword evidence="5" id="KW-0106">Calcium</keyword>
<dbReference type="GO" id="GO:0004556">
    <property type="term" value="F:alpha-amylase activity"/>
    <property type="evidence" value="ECO:0007669"/>
    <property type="project" value="InterPro"/>
</dbReference>
<feature type="domain" description="CBM20" evidence="8">
    <location>
        <begin position="620"/>
        <end position="728"/>
    </location>
</feature>
<comment type="cofactor">
    <cofactor evidence="1">
        <name>Ca(2+)</name>
        <dbReference type="ChEBI" id="CHEBI:29108"/>
    </cofactor>
</comment>
<evidence type="ECO:0000256" key="4">
    <source>
        <dbReference type="ARBA" id="ARBA00022729"/>
    </source>
</evidence>
<dbReference type="PANTHER" id="PTHR10357:SF215">
    <property type="entry name" value="ALPHA-AMYLASE 1"/>
    <property type="match status" value="1"/>
</dbReference>
<dbReference type="Pfam" id="PF02806">
    <property type="entry name" value="Alpha-amylase_C"/>
    <property type="match status" value="1"/>
</dbReference>
<dbReference type="InterPro" id="IPR014756">
    <property type="entry name" value="Ig_E-set"/>
</dbReference>
<evidence type="ECO:0000256" key="6">
    <source>
        <dbReference type="RuleBase" id="RU003615"/>
    </source>
</evidence>
<dbReference type="RefSeq" id="WP_092406476.1">
    <property type="nucleotide sequence ID" value="NZ_FOVF01000007.1"/>
</dbReference>
<dbReference type="GO" id="GO:0046872">
    <property type="term" value="F:metal ion binding"/>
    <property type="evidence" value="ECO:0007669"/>
    <property type="project" value="UniProtKB-KW"/>
</dbReference>
<dbReference type="SMART" id="SM00642">
    <property type="entry name" value="Aamy"/>
    <property type="match status" value="1"/>
</dbReference>
<evidence type="ECO:0000256" key="2">
    <source>
        <dbReference type="ARBA" id="ARBA00008061"/>
    </source>
</evidence>
<dbReference type="InterPro" id="IPR002909">
    <property type="entry name" value="IPT_dom"/>
</dbReference>
<dbReference type="CDD" id="cd00604">
    <property type="entry name" value="IPT_CGTD"/>
    <property type="match status" value="1"/>
</dbReference>
<dbReference type="InterPro" id="IPR002044">
    <property type="entry name" value="CBM20"/>
</dbReference>
<evidence type="ECO:0000256" key="5">
    <source>
        <dbReference type="ARBA" id="ARBA00022837"/>
    </source>
</evidence>
<dbReference type="EMBL" id="FOVF01000007">
    <property type="protein sequence ID" value="SFN19731.1"/>
    <property type="molecule type" value="Genomic_DNA"/>
</dbReference>
<dbReference type="GO" id="GO:0005975">
    <property type="term" value="P:carbohydrate metabolic process"/>
    <property type="evidence" value="ECO:0007669"/>
    <property type="project" value="InterPro"/>
</dbReference>
<proteinExistence type="inferred from homology"/>
<dbReference type="Pfam" id="PF00128">
    <property type="entry name" value="Alpha-amylase"/>
    <property type="match status" value="1"/>
</dbReference>
<keyword evidence="4" id="KW-0732">Signal</keyword>
<dbReference type="SUPFAM" id="SSF81296">
    <property type="entry name" value="E set domains"/>
    <property type="match status" value="1"/>
</dbReference>
<keyword evidence="3" id="KW-0479">Metal-binding</keyword>
<dbReference type="PRINTS" id="PR00110">
    <property type="entry name" value="ALPHAAMYLASE"/>
</dbReference>
<feature type="transmembrane region" description="Helical" evidence="7">
    <location>
        <begin position="21"/>
        <end position="41"/>
    </location>
</feature>
<keyword evidence="7" id="KW-0812">Transmembrane</keyword>
<dbReference type="Pfam" id="PF00686">
    <property type="entry name" value="CBM_20"/>
    <property type="match status" value="1"/>
</dbReference>
<keyword evidence="9" id="KW-0326">Glycosidase</keyword>
<keyword evidence="10" id="KW-1185">Reference proteome</keyword>
<dbReference type="InterPro" id="IPR013783">
    <property type="entry name" value="Ig-like_fold"/>
</dbReference>
<dbReference type="InterPro" id="IPR013780">
    <property type="entry name" value="Glyco_hydro_b"/>
</dbReference>
<evidence type="ECO:0000313" key="9">
    <source>
        <dbReference type="EMBL" id="SFN19731.1"/>
    </source>
</evidence>
<evidence type="ECO:0000256" key="3">
    <source>
        <dbReference type="ARBA" id="ARBA00022723"/>
    </source>
</evidence>
<keyword evidence="7" id="KW-0472">Membrane</keyword>
<name>A0A1I4X152_9GAMM</name>
<gene>
    <name evidence="9" type="ORF">SAMN05216289_10750</name>
</gene>
<dbReference type="SMART" id="SM01065">
    <property type="entry name" value="CBM_2"/>
    <property type="match status" value="1"/>
</dbReference>
<dbReference type="Pfam" id="PF01833">
    <property type="entry name" value="TIG"/>
    <property type="match status" value="1"/>
</dbReference>
<dbReference type="SUPFAM" id="SSF49452">
    <property type="entry name" value="Starch-binding domain-like"/>
    <property type="match status" value="1"/>
</dbReference>
<dbReference type="Gene3D" id="2.60.40.10">
    <property type="entry name" value="Immunoglobulins"/>
    <property type="match status" value="2"/>
</dbReference>
<dbReference type="Gene3D" id="3.20.20.80">
    <property type="entry name" value="Glycosidases"/>
    <property type="match status" value="1"/>
</dbReference>
<dbReference type="SUPFAM" id="SSF51445">
    <property type="entry name" value="(Trans)glycosidases"/>
    <property type="match status" value="1"/>
</dbReference>
<dbReference type="Proteomes" id="UP000198575">
    <property type="component" value="Unassembled WGS sequence"/>
</dbReference>
<accession>A0A1I4X152</accession>
<dbReference type="InterPro" id="IPR017853">
    <property type="entry name" value="GH"/>
</dbReference>
<dbReference type="InterPro" id="IPR006047">
    <property type="entry name" value="GH13_cat_dom"/>
</dbReference>
<dbReference type="InterPro" id="IPR006046">
    <property type="entry name" value="Alpha_amylase"/>
</dbReference>
<dbReference type="PROSITE" id="PS51166">
    <property type="entry name" value="CBM20"/>
    <property type="match status" value="1"/>
</dbReference>
<protein>
    <submittedName>
        <fullName evidence="9">Glycosidase</fullName>
    </submittedName>
</protein>
<evidence type="ECO:0000313" key="10">
    <source>
        <dbReference type="Proteomes" id="UP000198575"/>
    </source>
</evidence>
<reference evidence="9 10" key="1">
    <citation type="submission" date="2016-10" db="EMBL/GenBank/DDBJ databases">
        <authorList>
            <person name="de Groot N.N."/>
        </authorList>
    </citation>
    <scope>NUCLEOTIDE SEQUENCE [LARGE SCALE GENOMIC DNA]</scope>
    <source>
        <strain evidence="9 10">CGMCC 1.7659</strain>
    </source>
</reference>
<dbReference type="SUPFAM" id="SSF51011">
    <property type="entry name" value="Glycosyl hydrolase domain"/>
    <property type="match status" value="1"/>
</dbReference>
<sequence>MKATDTDSAVHSKRVSTPCHCWARVAIVLAAGLLAAAPLAAQSLRAGYNRDVIYQVFVDRFFDGSSANNDPSDPLFDASGTDLQRYIGGDFQGLTQKVGYLKNMGISAVWVTSPLDNRNLQTLNGSFAPYHGYEMRDTLKPDEHFTDAARNWAAFDSFVTAAHNAGIKVIVDFAPNHSNVRNSGENGSLSANGVFQANYATNPGGFFHTGANLAGGQFDSAYETQYLTLFDLTDLNQENATVDALLKGAVGNLQNHGVDGFRIDATKHVNWGWQYSLANAIYSNRTSFIFGEWVADDSGNPLYRDMLKFSNRSGIAELNFPLFTRASSVFAQGGSFIDLDNVIGQQQGDFAYQNDLVNFIDNHDRQRFLTVDTSSNDRKHLHEALAFILTARGIPCIYYGSEQYLEGGNDPDNRRRMPAFDETTTAFKLIKALSTLRNANEALAFGSTSERWINSNVYIYERKFYDSVVVVAINKGTAAQNIGGLVTSLPTGSYADYLDNLVGGVSLSVLAATAGGYSTANFALPANSVSIWQRDPATTTAQLGNVTPTAAQPGVKVIISGQGFGTSTGSVKFGASSAAITSWSDRQIVATVPNVGQGSSVVTVTRSGSSTASNGFNFSVYQARLVPVTFTVYNAAPTNPGDAIYLTGNTVELGNWATTPASAVGAMLTNASTYPNWWLTVSVPAGKTIQYKFIRIRADGSVTWENGGNHSVAVRASGVGAVNVSWQY</sequence>